<dbReference type="PROSITE" id="PS50111">
    <property type="entry name" value="CHEMOTAXIS_TRANSDUC_2"/>
    <property type="match status" value="1"/>
</dbReference>
<dbReference type="InterPro" id="IPR004090">
    <property type="entry name" value="Chemotax_Me-accpt_rcpt"/>
</dbReference>
<evidence type="ECO:0000256" key="3">
    <source>
        <dbReference type="PROSITE-ProRule" id="PRU00284"/>
    </source>
</evidence>
<accession>A0ABU2G2R3</accession>
<evidence type="ECO:0000256" key="5">
    <source>
        <dbReference type="SAM" id="MobiDB-lite"/>
    </source>
</evidence>
<name>A0ABU2G2R3_9EURY</name>
<keyword evidence="9" id="KW-1185">Reference proteome</keyword>
<evidence type="ECO:0000313" key="8">
    <source>
        <dbReference type="EMBL" id="MDS0295080.1"/>
    </source>
</evidence>
<proteinExistence type="inferred from homology"/>
<dbReference type="PROSITE" id="PS50885">
    <property type="entry name" value="HAMP"/>
    <property type="match status" value="1"/>
</dbReference>
<keyword evidence="1 3" id="KW-0807">Transducer</keyword>
<evidence type="ECO:0000256" key="1">
    <source>
        <dbReference type="ARBA" id="ARBA00023224"/>
    </source>
</evidence>
<dbReference type="CDD" id="cd14748">
    <property type="entry name" value="PBP2_UgpB"/>
    <property type="match status" value="1"/>
</dbReference>
<evidence type="ECO:0000313" key="9">
    <source>
        <dbReference type="Proteomes" id="UP001254813"/>
    </source>
</evidence>
<protein>
    <submittedName>
        <fullName evidence="8">Extracellular solute-binding protein</fullName>
    </submittedName>
</protein>
<dbReference type="InterPro" id="IPR003660">
    <property type="entry name" value="HAMP_dom"/>
</dbReference>
<feature type="region of interest" description="Disordered" evidence="5">
    <location>
        <begin position="854"/>
        <end position="873"/>
    </location>
</feature>
<comment type="similarity">
    <text evidence="2">Belongs to the methyl-accepting chemotaxis (MCP) protein family.</text>
</comment>
<dbReference type="Pfam" id="PF13416">
    <property type="entry name" value="SBP_bac_8"/>
    <property type="match status" value="1"/>
</dbReference>
<comment type="caution">
    <text evidence="8">The sequence shown here is derived from an EMBL/GenBank/DDBJ whole genome shotgun (WGS) entry which is preliminary data.</text>
</comment>
<feature type="domain" description="HAMP" evidence="7">
    <location>
        <begin position="83"/>
        <end position="135"/>
    </location>
</feature>
<dbReference type="RefSeq" id="WP_310928937.1">
    <property type="nucleotide sequence ID" value="NZ_JAMQOQ010000003.1"/>
</dbReference>
<organism evidence="8 9">
    <name type="scientific">Halogeometricum luteum</name>
    <dbReference type="NCBI Taxonomy" id="2950537"/>
    <lineage>
        <taxon>Archaea</taxon>
        <taxon>Methanobacteriati</taxon>
        <taxon>Methanobacteriota</taxon>
        <taxon>Stenosarchaea group</taxon>
        <taxon>Halobacteria</taxon>
        <taxon>Halobacteriales</taxon>
        <taxon>Haloferacaceae</taxon>
        <taxon>Halogeometricum</taxon>
    </lineage>
</organism>
<dbReference type="Gene3D" id="1.10.287.950">
    <property type="entry name" value="Methyl-accepting chemotaxis protein"/>
    <property type="match status" value="1"/>
</dbReference>
<gene>
    <name evidence="8" type="ORF">NDI79_12940</name>
</gene>
<dbReference type="SUPFAM" id="SSF53850">
    <property type="entry name" value="Periplasmic binding protein-like II"/>
    <property type="match status" value="1"/>
</dbReference>
<evidence type="ECO:0000259" key="6">
    <source>
        <dbReference type="PROSITE" id="PS50111"/>
    </source>
</evidence>
<feature type="domain" description="Methyl-accepting transducer" evidence="6">
    <location>
        <begin position="154"/>
        <end position="390"/>
    </location>
</feature>
<dbReference type="PANTHER" id="PTHR32089">
    <property type="entry name" value="METHYL-ACCEPTING CHEMOTAXIS PROTEIN MCPB"/>
    <property type="match status" value="1"/>
</dbReference>
<feature type="compositionally biased region" description="Low complexity" evidence="5">
    <location>
        <begin position="28"/>
        <end position="41"/>
    </location>
</feature>
<reference evidence="8 9" key="1">
    <citation type="submission" date="2022-06" db="EMBL/GenBank/DDBJ databases">
        <title>Halogeometricum sp. a new haloarchaeum isolate from saline soil.</title>
        <authorList>
            <person name="Strakova D."/>
            <person name="Galisteo C."/>
            <person name="Sanchez-Porro C."/>
            <person name="Ventosa A."/>
        </authorList>
    </citation>
    <scope>NUCLEOTIDE SEQUENCE [LARGE SCALE GENOMIC DNA]</scope>
    <source>
        <strain evidence="9">S3BR25-2</strain>
    </source>
</reference>
<dbReference type="Proteomes" id="UP001254813">
    <property type="component" value="Unassembled WGS sequence"/>
</dbReference>
<dbReference type="PANTHER" id="PTHR32089:SF112">
    <property type="entry name" value="LYSOZYME-LIKE PROTEIN-RELATED"/>
    <property type="match status" value="1"/>
</dbReference>
<dbReference type="InterPro" id="IPR006059">
    <property type="entry name" value="SBP"/>
</dbReference>
<dbReference type="SMART" id="SM00304">
    <property type="entry name" value="HAMP"/>
    <property type="match status" value="1"/>
</dbReference>
<dbReference type="CDD" id="cd06225">
    <property type="entry name" value="HAMP"/>
    <property type="match status" value="1"/>
</dbReference>
<dbReference type="Gene3D" id="3.40.190.10">
    <property type="entry name" value="Periplasmic binding protein-like II"/>
    <property type="match status" value="2"/>
</dbReference>
<dbReference type="EMBL" id="JAMQOQ010000003">
    <property type="protein sequence ID" value="MDS0295080.1"/>
    <property type="molecule type" value="Genomic_DNA"/>
</dbReference>
<sequence>MREHRAADGPAPSLRARLAELVFERTGGESSASNSDSDFGSPVAGRDAEDFSEGSIDAAGPGGVADTAADDDGTSGSNGVDRRSRTDLVEGFVAAVDRCADGDLSVRVDVPEDPEMAPLAESLNRLFAEWHEAMAGVDVFTEQVAASTERVAGSVADGREASRTVAESVDDIARGATEQSESIGAVADEMRDLSATVEEVASSADEIAAATDDAAARGRRTRDAAEEAIDGLDAIDEQTRRTVSQVESLNGLIDEITGVVTRISDIADQTNILALNASIEAARADEAGAGFAVVAEEVKTLAEETAEATEDIEAAIDEIRAQSAETVEGIGEARERVAAESGTIEEALGSLDRIVEDVTETNASVREISDATDSQAATAQEVVGQTDEVGAISEETAAGATTVASSARRQTTSLSEAMTSVNALAEQADVLRATLDGYDLDGATATTAATSRTAVDFWHGMSGSKAILLEEFAAEFNESNPDVRVEMSPKGSYRGAFEATMAAARSGSPPTVAQVFEVGTQRALDSGVFTPVESVLPSEASTDDLVPAIANYYRDDGTLWSMPFNSSNPVLYYNAEAFERAGLDPENPPETFDELTAAAERVVERGVADYGATWANYGWFLEQWFAAAGRTLVDAENGRSGRATTSNLTSDTGERVLRWWADLARSGLLFDAGIEARGKAREAFLDGDAAMLVDSSSTTLSVVEGAEERGFTAAVGKFPAPGEREGVVVGGASLWVAEDAPAREQEAAGRFLAWLTEPEQQRRWHQRTGYFPVHADAERMLRREGWFDEHPAFAVAFEQLNETRDSPATRGARIGPFSTVRSIVSEGVSELVAGREVERTLREMDEQVTYRLSEYAGAEARSGPGARSDGESR</sequence>
<dbReference type="PRINTS" id="PR00260">
    <property type="entry name" value="CHEMTRNSDUCR"/>
</dbReference>
<dbReference type="CDD" id="cd11386">
    <property type="entry name" value="MCP_signal"/>
    <property type="match status" value="1"/>
</dbReference>
<keyword evidence="4" id="KW-0175">Coiled coil</keyword>
<evidence type="ECO:0000256" key="2">
    <source>
        <dbReference type="ARBA" id="ARBA00029447"/>
    </source>
</evidence>
<dbReference type="InterPro" id="IPR004089">
    <property type="entry name" value="MCPsignal_dom"/>
</dbReference>
<evidence type="ECO:0000259" key="7">
    <source>
        <dbReference type="PROSITE" id="PS50885"/>
    </source>
</evidence>
<dbReference type="Pfam" id="PF00015">
    <property type="entry name" value="MCPsignal"/>
    <property type="match status" value="1"/>
</dbReference>
<dbReference type="SUPFAM" id="SSF58104">
    <property type="entry name" value="Methyl-accepting chemotaxis protein (MCP) signaling domain"/>
    <property type="match status" value="1"/>
</dbReference>
<feature type="coiled-coil region" evidence="4">
    <location>
        <begin position="298"/>
        <end position="325"/>
    </location>
</feature>
<dbReference type="SMART" id="SM00283">
    <property type="entry name" value="MA"/>
    <property type="match status" value="1"/>
</dbReference>
<evidence type="ECO:0000256" key="4">
    <source>
        <dbReference type="SAM" id="Coils"/>
    </source>
</evidence>
<feature type="region of interest" description="Disordered" evidence="5">
    <location>
        <begin position="1"/>
        <end position="83"/>
    </location>
</feature>